<feature type="compositionally biased region" description="Basic and acidic residues" evidence="1">
    <location>
        <begin position="36"/>
        <end position="51"/>
    </location>
</feature>
<dbReference type="STRING" id="1380566.A0A179FT70"/>
<feature type="compositionally biased region" description="Basic residues" evidence="1">
    <location>
        <begin position="1"/>
        <end position="16"/>
    </location>
</feature>
<proteinExistence type="predicted"/>
<feature type="compositionally biased region" description="Basic and acidic residues" evidence="1">
    <location>
        <begin position="272"/>
        <end position="297"/>
    </location>
</feature>
<feature type="compositionally biased region" description="Low complexity" evidence="1">
    <location>
        <begin position="474"/>
        <end position="488"/>
    </location>
</feature>
<reference evidence="2 3" key="1">
    <citation type="journal article" date="2016" name="PLoS Pathog.">
        <title>Biosynthesis of antibiotic leucinostatins in bio-control fungus Purpureocillium lilacinum and their inhibition on phytophthora revealed by genome mining.</title>
        <authorList>
            <person name="Wang G."/>
            <person name="Liu Z."/>
            <person name="Lin R."/>
            <person name="Li E."/>
            <person name="Mao Z."/>
            <person name="Ling J."/>
            <person name="Yang Y."/>
            <person name="Yin W.B."/>
            <person name="Xie B."/>
        </authorList>
    </citation>
    <scope>NUCLEOTIDE SEQUENCE [LARGE SCALE GENOMIC DNA]</scope>
    <source>
        <strain evidence="2">170</strain>
    </source>
</reference>
<organism evidence="2 3">
    <name type="scientific">Pochonia chlamydosporia 170</name>
    <dbReference type="NCBI Taxonomy" id="1380566"/>
    <lineage>
        <taxon>Eukaryota</taxon>
        <taxon>Fungi</taxon>
        <taxon>Dikarya</taxon>
        <taxon>Ascomycota</taxon>
        <taxon>Pezizomycotina</taxon>
        <taxon>Sordariomycetes</taxon>
        <taxon>Hypocreomycetidae</taxon>
        <taxon>Hypocreales</taxon>
        <taxon>Clavicipitaceae</taxon>
        <taxon>Pochonia</taxon>
    </lineage>
</organism>
<feature type="compositionally biased region" description="Basic and acidic residues" evidence="1">
    <location>
        <begin position="223"/>
        <end position="265"/>
    </location>
</feature>
<comment type="caution">
    <text evidence="2">The sequence shown here is derived from an EMBL/GenBank/DDBJ whole genome shotgun (WGS) entry which is preliminary data.</text>
</comment>
<protein>
    <submittedName>
        <fullName evidence="2">Uncharacterized protein</fullName>
    </submittedName>
</protein>
<dbReference type="RefSeq" id="XP_018145665.1">
    <property type="nucleotide sequence ID" value="XM_018284254.1"/>
</dbReference>
<feature type="compositionally biased region" description="Basic and acidic residues" evidence="1">
    <location>
        <begin position="609"/>
        <end position="622"/>
    </location>
</feature>
<evidence type="ECO:0000313" key="3">
    <source>
        <dbReference type="Proteomes" id="UP000078397"/>
    </source>
</evidence>
<dbReference type="GeneID" id="28848248"/>
<dbReference type="EMBL" id="LSBJ02000003">
    <property type="protein sequence ID" value="OAQ68815.1"/>
    <property type="molecule type" value="Genomic_DNA"/>
</dbReference>
<feature type="compositionally biased region" description="Polar residues" evidence="1">
    <location>
        <begin position="208"/>
        <end position="221"/>
    </location>
</feature>
<evidence type="ECO:0000256" key="1">
    <source>
        <dbReference type="SAM" id="MobiDB-lite"/>
    </source>
</evidence>
<feature type="region of interest" description="Disordered" evidence="1">
    <location>
        <begin position="1"/>
        <end position="172"/>
    </location>
</feature>
<dbReference type="OrthoDB" id="4152802at2759"/>
<feature type="compositionally biased region" description="Basic and acidic residues" evidence="1">
    <location>
        <begin position="662"/>
        <end position="679"/>
    </location>
</feature>
<name>A0A179FT70_METCM</name>
<feature type="compositionally biased region" description="Basic and acidic residues" evidence="1">
    <location>
        <begin position="113"/>
        <end position="123"/>
    </location>
</feature>
<feature type="compositionally biased region" description="Basic residues" evidence="1">
    <location>
        <begin position="145"/>
        <end position="154"/>
    </location>
</feature>
<dbReference type="KEGG" id="pchm:VFPPC_04999"/>
<accession>A0A179FT70</accession>
<feature type="compositionally biased region" description="Basic and acidic residues" evidence="1">
    <location>
        <begin position="419"/>
        <end position="434"/>
    </location>
</feature>
<feature type="compositionally biased region" description="Polar residues" evidence="1">
    <location>
        <begin position="623"/>
        <end position="632"/>
    </location>
</feature>
<feature type="compositionally biased region" description="Polar residues" evidence="1">
    <location>
        <begin position="435"/>
        <end position="448"/>
    </location>
</feature>
<feature type="compositionally biased region" description="Basic and acidic residues" evidence="1">
    <location>
        <begin position="551"/>
        <end position="575"/>
    </location>
</feature>
<feature type="compositionally biased region" description="Polar residues" evidence="1">
    <location>
        <begin position="133"/>
        <end position="144"/>
    </location>
</feature>
<dbReference type="Proteomes" id="UP000078397">
    <property type="component" value="Unassembled WGS sequence"/>
</dbReference>
<dbReference type="AlphaFoldDB" id="A0A179FT70"/>
<gene>
    <name evidence="2" type="ORF">VFPPC_04999</name>
</gene>
<sequence>MALWPFRRKSVRKRSRSGAALSDNEAAPVRSQTEAVLERTASKKARTEPAKLQRRQRTYSFSPNRHDSIRVDRARRTADAANRAMQESGQGSEGAWERTPTLHPTRRKSSKRRRDDHDREAEIKAMSAYMPTRSGSATDTQVRSNSKKSTKRAKTALSNHQPPASQTSLPYPDSVRSFMSADSDFISYKVSALDSLAPRPTLRCNPGTRWTTSRTAASGTAESPKRPLGEREPIQEDGVDGRKRIEDLADDLDAKDLRELMERDNRRRARKRQQDQERMERRLARRAERHRREEAEARQGGTPPPENLERGVMGRELVGLGIEPASAVVTSSKRRDSDTLPDAPPAESEDALPAKPLDSFHRPETSPQDDESALAPEQKRLTPPKPVETREPVAASTQGSKLAGMLRSKKSRSKSTLGSDKDRPADEESGRKNSEGSAKTGNRLSLSSLLKWGSRNHRYSGPSSFSNTSREEMQAASATSQNQAQAEALARLQGEDTPKPANYLAAKGSTGVPKRTKSRFREDLPEFPLSPPDSRVQSPEADPPLPALTERSPEMDSRPTPPSRHDTPPSIERPKGAQSAEPHLSMSLASIDSEGSWLSGRVGSLRTSTKRDSLMRANRRENVPSSDSPTNSTREDLAITDDEYLSRLAPDRSSGTMGISRRSGEGRPSSDAEESIAAHDNLKWGRVGAKPELVQFHNHDRNTMYSHQGLLNIDSGDEEDTSMLTASNHV</sequence>
<feature type="region of interest" description="Disordered" evidence="1">
    <location>
        <begin position="199"/>
        <end position="679"/>
    </location>
</feature>
<feature type="compositionally biased region" description="Basic and acidic residues" evidence="1">
    <location>
        <begin position="64"/>
        <end position="78"/>
    </location>
</feature>
<feature type="compositionally biased region" description="Polar residues" evidence="1">
    <location>
        <begin position="156"/>
        <end position="169"/>
    </location>
</feature>
<evidence type="ECO:0000313" key="2">
    <source>
        <dbReference type="EMBL" id="OAQ68815.1"/>
    </source>
</evidence>
<keyword evidence="3" id="KW-1185">Reference proteome</keyword>